<evidence type="ECO:0000256" key="1">
    <source>
        <dbReference type="SAM" id="MobiDB-lite"/>
    </source>
</evidence>
<reference evidence="2" key="1">
    <citation type="submission" date="2021-06" db="EMBL/GenBank/DDBJ databases">
        <authorList>
            <person name="Kallberg Y."/>
            <person name="Tangrot J."/>
            <person name="Rosling A."/>
        </authorList>
    </citation>
    <scope>NUCLEOTIDE SEQUENCE</scope>
    <source>
        <strain evidence="2">BR232B</strain>
    </source>
</reference>
<protein>
    <submittedName>
        <fullName evidence="2">11511_t:CDS:1</fullName>
    </submittedName>
</protein>
<proteinExistence type="predicted"/>
<keyword evidence="3" id="KW-1185">Reference proteome</keyword>
<evidence type="ECO:0000313" key="3">
    <source>
        <dbReference type="Proteomes" id="UP000789739"/>
    </source>
</evidence>
<dbReference type="EMBL" id="CAJVPI010003996">
    <property type="protein sequence ID" value="CAG8664207.1"/>
    <property type="molecule type" value="Genomic_DNA"/>
</dbReference>
<comment type="caution">
    <text evidence="2">The sequence shown here is derived from an EMBL/GenBank/DDBJ whole genome shotgun (WGS) entry which is preliminary data.</text>
</comment>
<sequence>MAWDNDLLAVDPLSDDAEVEQELIVLIDRMLHISDPLTVEDEDTQEPENNEESESLIK</sequence>
<feature type="non-terminal residue" evidence="2">
    <location>
        <position position="58"/>
    </location>
</feature>
<dbReference type="Proteomes" id="UP000789739">
    <property type="component" value="Unassembled WGS sequence"/>
</dbReference>
<dbReference type="OrthoDB" id="10388558at2759"/>
<dbReference type="AlphaFoldDB" id="A0A9N9E8S6"/>
<feature type="region of interest" description="Disordered" evidence="1">
    <location>
        <begin position="36"/>
        <end position="58"/>
    </location>
</feature>
<gene>
    <name evidence="2" type="ORF">PBRASI_LOCUS10955</name>
</gene>
<name>A0A9N9E8S6_9GLOM</name>
<evidence type="ECO:0000313" key="2">
    <source>
        <dbReference type="EMBL" id="CAG8664207.1"/>
    </source>
</evidence>
<organism evidence="2 3">
    <name type="scientific">Paraglomus brasilianum</name>
    <dbReference type="NCBI Taxonomy" id="144538"/>
    <lineage>
        <taxon>Eukaryota</taxon>
        <taxon>Fungi</taxon>
        <taxon>Fungi incertae sedis</taxon>
        <taxon>Mucoromycota</taxon>
        <taxon>Glomeromycotina</taxon>
        <taxon>Glomeromycetes</taxon>
        <taxon>Paraglomerales</taxon>
        <taxon>Paraglomeraceae</taxon>
        <taxon>Paraglomus</taxon>
    </lineage>
</organism>
<accession>A0A9N9E8S6</accession>
<feature type="compositionally biased region" description="Acidic residues" evidence="1">
    <location>
        <begin position="38"/>
        <end position="58"/>
    </location>
</feature>